<organism evidence="1">
    <name type="scientific">Burkholderia pseudomallei 1710a</name>
    <dbReference type="NCBI Taxonomy" id="320371"/>
    <lineage>
        <taxon>Bacteria</taxon>
        <taxon>Pseudomonadati</taxon>
        <taxon>Pseudomonadota</taxon>
        <taxon>Betaproteobacteria</taxon>
        <taxon>Burkholderiales</taxon>
        <taxon>Burkholderiaceae</taxon>
        <taxon>Burkholderia</taxon>
        <taxon>pseudomallei group</taxon>
    </lineage>
</organism>
<proteinExistence type="predicted"/>
<reference evidence="1" key="1">
    <citation type="submission" date="2009-05" db="EMBL/GenBank/DDBJ databases">
        <authorList>
            <person name="Harkins D.M."/>
            <person name="DeShazer D."/>
            <person name="Woods D.E."/>
            <person name="Brinkac L.M."/>
            <person name="Brown K.A."/>
            <person name="Hung G.C."/>
            <person name="Tuanyok A."/>
            <person name="Zhang B."/>
            <person name="Nierman W.C."/>
        </authorList>
    </citation>
    <scope>NUCLEOTIDE SEQUENCE [LARGE SCALE GENOMIC DNA]</scope>
    <source>
        <strain evidence="1">1710a</strain>
    </source>
</reference>
<sequence length="55" mass="6597">MTFREEKSRSWNRERLFFVYLVGNSDSHRTVTFLLNISHALKACNPLRRPYLPNN</sequence>
<dbReference type="HOGENOM" id="CLU_3023235_0_0_4"/>
<gene>
    <name evidence="1" type="ORF">BURPS1710A_2864</name>
</gene>
<dbReference type="EMBL" id="CM000832">
    <property type="protein sequence ID" value="EET07086.1"/>
    <property type="molecule type" value="Genomic_DNA"/>
</dbReference>
<name>A0A0E1W474_BURPE</name>
<dbReference type="AlphaFoldDB" id="A0A0E1W474"/>
<accession>A0A0E1W474</accession>
<protein>
    <submittedName>
        <fullName evidence="1">Uncharacterized protein</fullName>
    </submittedName>
</protein>
<evidence type="ECO:0000313" key="1">
    <source>
        <dbReference type="EMBL" id="EET07086.1"/>
    </source>
</evidence>
<dbReference type="Proteomes" id="UP000001812">
    <property type="component" value="Chromosome I"/>
</dbReference>